<sequence length="352" mass="38890">MARPSSSFISFFIILHLLLNCNLNANGCYTSIIGFGDSLFDTGNLKHLSQFSLPFFYLPYGETFFHKSTGRASNGRLMIDFIADSLKLPFVPPFFDDNGNEKMELGQGVNYAVIGATAMDYSIHKATGVHSILTDGSLRVQLEWFKESICANVSDCSHLIGDSLIIMGETGLNDYLKAFSGAKSIDEIKIYVPFVVEAIISVINEVLELGAKTILVSGELPAGCFPTILKLSNESDKTNYDNVTGCLIKSNKLAEYHNELLVKELNKIRELYPDANLIYADIYNAAMQFYRSPKEYGFTSGALKACLDTYVSWDGMHLTEAAYKIISKSLLQGPYTVPQFNSSCVDGLSSFM</sequence>
<evidence type="ECO:0000256" key="4">
    <source>
        <dbReference type="ARBA" id="ARBA00023180"/>
    </source>
</evidence>
<gene>
    <name evidence="6" type="ORF">LSALG_LOCUS19379</name>
</gene>
<organism evidence="6 7">
    <name type="scientific">Lactuca saligna</name>
    <name type="common">Willowleaf lettuce</name>
    <dbReference type="NCBI Taxonomy" id="75948"/>
    <lineage>
        <taxon>Eukaryota</taxon>
        <taxon>Viridiplantae</taxon>
        <taxon>Streptophyta</taxon>
        <taxon>Embryophyta</taxon>
        <taxon>Tracheophyta</taxon>
        <taxon>Spermatophyta</taxon>
        <taxon>Magnoliopsida</taxon>
        <taxon>eudicotyledons</taxon>
        <taxon>Gunneridae</taxon>
        <taxon>Pentapetalae</taxon>
        <taxon>asterids</taxon>
        <taxon>campanulids</taxon>
        <taxon>Asterales</taxon>
        <taxon>Asteraceae</taxon>
        <taxon>Cichorioideae</taxon>
        <taxon>Cichorieae</taxon>
        <taxon>Lactucinae</taxon>
        <taxon>Lactuca</taxon>
    </lineage>
</organism>
<dbReference type="PANTHER" id="PTHR22835:SF683">
    <property type="entry name" value="OS05G0506800 PROTEIN"/>
    <property type="match status" value="1"/>
</dbReference>
<dbReference type="InterPro" id="IPR036514">
    <property type="entry name" value="SGNH_hydro_sf"/>
</dbReference>
<evidence type="ECO:0000313" key="7">
    <source>
        <dbReference type="Proteomes" id="UP001177003"/>
    </source>
</evidence>
<dbReference type="InterPro" id="IPR001087">
    <property type="entry name" value="GDSL"/>
</dbReference>
<dbReference type="InterPro" id="IPR008265">
    <property type="entry name" value="Lipase_GDSL_AS"/>
</dbReference>
<feature type="chain" id="PRO_5041223974" evidence="5">
    <location>
        <begin position="28"/>
        <end position="352"/>
    </location>
</feature>
<name>A0AA35YTE8_LACSI</name>
<evidence type="ECO:0000256" key="1">
    <source>
        <dbReference type="ARBA" id="ARBA00008668"/>
    </source>
</evidence>
<evidence type="ECO:0000313" key="6">
    <source>
        <dbReference type="EMBL" id="CAI9279587.1"/>
    </source>
</evidence>
<dbReference type="EMBL" id="OX465080">
    <property type="protein sequence ID" value="CAI9279587.1"/>
    <property type="molecule type" value="Genomic_DNA"/>
</dbReference>
<keyword evidence="4" id="KW-0325">Glycoprotein</keyword>
<proteinExistence type="inferred from homology"/>
<protein>
    <submittedName>
        <fullName evidence="6">Uncharacterized protein</fullName>
    </submittedName>
</protein>
<keyword evidence="2 5" id="KW-0732">Signal</keyword>
<keyword evidence="7" id="KW-1185">Reference proteome</keyword>
<dbReference type="CDD" id="cd01837">
    <property type="entry name" value="SGNH_plant_lipase_like"/>
    <property type="match status" value="1"/>
</dbReference>
<accession>A0AA35YTE8</accession>
<evidence type="ECO:0000256" key="5">
    <source>
        <dbReference type="SAM" id="SignalP"/>
    </source>
</evidence>
<dbReference type="InterPro" id="IPR035669">
    <property type="entry name" value="SGNH_plant_lipase-like"/>
</dbReference>
<evidence type="ECO:0000256" key="3">
    <source>
        <dbReference type="ARBA" id="ARBA00022801"/>
    </source>
</evidence>
<feature type="signal peptide" evidence="5">
    <location>
        <begin position="1"/>
        <end position="27"/>
    </location>
</feature>
<reference evidence="6" key="1">
    <citation type="submission" date="2023-04" db="EMBL/GenBank/DDBJ databases">
        <authorList>
            <person name="Vijverberg K."/>
            <person name="Xiong W."/>
            <person name="Schranz E."/>
        </authorList>
    </citation>
    <scope>NUCLEOTIDE SEQUENCE</scope>
</reference>
<dbReference type="PROSITE" id="PS01098">
    <property type="entry name" value="LIPASE_GDSL_SER"/>
    <property type="match status" value="1"/>
</dbReference>
<dbReference type="GO" id="GO:0006629">
    <property type="term" value="P:lipid metabolic process"/>
    <property type="evidence" value="ECO:0007669"/>
    <property type="project" value="InterPro"/>
</dbReference>
<keyword evidence="3" id="KW-0378">Hydrolase</keyword>
<dbReference type="Proteomes" id="UP001177003">
    <property type="component" value="Chromosome 4"/>
</dbReference>
<dbReference type="Gene3D" id="3.40.50.1110">
    <property type="entry name" value="SGNH hydrolase"/>
    <property type="match status" value="1"/>
</dbReference>
<dbReference type="Pfam" id="PF00657">
    <property type="entry name" value="Lipase_GDSL"/>
    <property type="match status" value="1"/>
</dbReference>
<dbReference type="GO" id="GO:0016298">
    <property type="term" value="F:lipase activity"/>
    <property type="evidence" value="ECO:0007669"/>
    <property type="project" value="InterPro"/>
</dbReference>
<comment type="similarity">
    <text evidence="1">Belongs to the 'GDSL' lipolytic enzyme family.</text>
</comment>
<dbReference type="SUPFAM" id="SSF52266">
    <property type="entry name" value="SGNH hydrolase"/>
    <property type="match status" value="1"/>
</dbReference>
<dbReference type="PANTHER" id="PTHR22835">
    <property type="entry name" value="ZINC FINGER FYVE DOMAIN CONTAINING PROTEIN"/>
    <property type="match status" value="1"/>
</dbReference>
<dbReference type="AlphaFoldDB" id="A0AA35YTE8"/>
<evidence type="ECO:0000256" key="2">
    <source>
        <dbReference type="ARBA" id="ARBA00022729"/>
    </source>
</evidence>